<sequence length="132" mass="14856">MCYGKQARANYFAVRDVSAFEAWCTSLGMRVHSNPHQNPGLVSVFFENGVPMDTRDTTGKYHELDFFQELAPHLADNQVAIILEVGIEDDYLCAYGVAMNADGEMREITLESIYELAQEIAPTQAEIIRAEY</sequence>
<organism evidence="1 2">
    <name type="scientific">Herpetosiphon geysericola</name>
    <dbReference type="NCBI Taxonomy" id="70996"/>
    <lineage>
        <taxon>Bacteria</taxon>
        <taxon>Bacillati</taxon>
        <taxon>Chloroflexota</taxon>
        <taxon>Chloroflexia</taxon>
        <taxon>Herpetosiphonales</taxon>
        <taxon>Herpetosiphonaceae</taxon>
        <taxon>Herpetosiphon</taxon>
    </lineage>
</organism>
<gene>
    <name evidence="1" type="ORF">SE18_25800</name>
</gene>
<accession>A0A0P6XB73</accession>
<evidence type="ECO:0000313" key="1">
    <source>
        <dbReference type="EMBL" id="KPL79999.1"/>
    </source>
</evidence>
<dbReference type="Proteomes" id="UP000050277">
    <property type="component" value="Unassembled WGS sequence"/>
</dbReference>
<dbReference type="AlphaFoldDB" id="A0A0P6XB73"/>
<comment type="caution">
    <text evidence="1">The sequence shown here is derived from an EMBL/GenBank/DDBJ whole genome shotgun (WGS) entry which is preliminary data.</text>
</comment>
<dbReference type="EMBL" id="LGKP01000042">
    <property type="protein sequence ID" value="KPL79999.1"/>
    <property type="molecule type" value="Genomic_DNA"/>
</dbReference>
<name>A0A0P6XB73_9CHLR</name>
<keyword evidence="2" id="KW-1185">Reference proteome</keyword>
<proteinExistence type="predicted"/>
<protein>
    <submittedName>
        <fullName evidence="1">Uncharacterized protein</fullName>
    </submittedName>
</protein>
<reference evidence="1 2" key="1">
    <citation type="submission" date="2015-07" db="EMBL/GenBank/DDBJ databases">
        <title>Whole genome sequence of Herpetosiphon geysericola DSM 7119.</title>
        <authorList>
            <person name="Hemp J."/>
            <person name="Ward L.M."/>
            <person name="Pace L.A."/>
            <person name="Fischer W.W."/>
        </authorList>
    </citation>
    <scope>NUCLEOTIDE SEQUENCE [LARGE SCALE GENOMIC DNA]</scope>
    <source>
        <strain evidence="1 2">DSM 7119</strain>
    </source>
</reference>
<evidence type="ECO:0000313" key="2">
    <source>
        <dbReference type="Proteomes" id="UP000050277"/>
    </source>
</evidence>